<dbReference type="AlphaFoldDB" id="A0A0M3HU20"/>
<organism evidence="1 2">
    <name type="scientific">Ascaris lumbricoides</name>
    <name type="common">Giant roundworm</name>
    <dbReference type="NCBI Taxonomy" id="6252"/>
    <lineage>
        <taxon>Eukaryota</taxon>
        <taxon>Metazoa</taxon>
        <taxon>Ecdysozoa</taxon>
        <taxon>Nematoda</taxon>
        <taxon>Chromadorea</taxon>
        <taxon>Rhabditida</taxon>
        <taxon>Spirurina</taxon>
        <taxon>Ascaridomorpha</taxon>
        <taxon>Ascaridoidea</taxon>
        <taxon>Ascarididae</taxon>
        <taxon>Ascaris</taxon>
    </lineage>
</organism>
<name>A0A0M3HU20_ASCLU</name>
<evidence type="ECO:0000313" key="1">
    <source>
        <dbReference type="Proteomes" id="UP000036681"/>
    </source>
</evidence>
<dbReference type="WBParaSite" id="ALUE_0000623501-mRNA-1">
    <property type="protein sequence ID" value="ALUE_0000623501-mRNA-1"/>
    <property type="gene ID" value="ALUE_0000623501"/>
</dbReference>
<sequence>MFKVRSKIITRLTTIKALCLCPPSAEEEWLEEQVFILNETSGEPRSVNDPIFCRDCFSKCSPLFRQLQHHSPLHSTAPFRLLRRLLVFSGICLIQQCNLVFTRCCSRRM</sequence>
<proteinExistence type="predicted"/>
<keyword evidence="1" id="KW-1185">Reference proteome</keyword>
<dbReference type="Proteomes" id="UP000036681">
    <property type="component" value="Unplaced"/>
</dbReference>
<evidence type="ECO:0000313" key="2">
    <source>
        <dbReference type="WBParaSite" id="ALUE_0000623501-mRNA-1"/>
    </source>
</evidence>
<accession>A0A0M3HU20</accession>
<protein>
    <submittedName>
        <fullName evidence="2">C2H2-type domain-containing protein</fullName>
    </submittedName>
</protein>
<reference evidence="2" key="1">
    <citation type="submission" date="2017-02" db="UniProtKB">
        <authorList>
            <consortium name="WormBaseParasite"/>
        </authorList>
    </citation>
    <scope>IDENTIFICATION</scope>
</reference>